<feature type="compositionally biased region" description="Basic and acidic residues" evidence="1">
    <location>
        <begin position="41"/>
        <end position="59"/>
    </location>
</feature>
<dbReference type="AlphaFoldDB" id="A0A645FIT2"/>
<reference evidence="2" key="1">
    <citation type="submission" date="2019-08" db="EMBL/GenBank/DDBJ databases">
        <authorList>
            <person name="Kucharzyk K."/>
            <person name="Murdoch R.W."/>
            <person name="Higgins S."/>
            <person name="Loffler F."/>
        </authorList>
    </citation>
    <scope>NUCLEOTIDE SEQUENCE</scope>
</reference>
<comment type="caution">
    <text evidence="2">The sequence shown here is derived from an EMBL/GenBank/DDBJ whole genome shotgun (WGS) entry which is preliminary data.</text>
</comment>
<feature type="region of interest" description="Disordered" evidence="1">
    <location>
        <begin position="1"/>
        <end position="125"/>
    </location>
</feature>
<proteinExistence type="predicted"/>
<organism evidence="2">
    <name type="scientific">bioreactor metagenome</name>
    <dbReference type="NCBI Taxonomy" id="1076179"/>
    <lineage>
        <taxon>unclassified sequences</taxon>
        <taxon>metagenomes</taxon>
        <taxon>ecological metagenomes</taxon>
    </lineage>
</organism>
<gene>
    <name evidence="2" type="ORF">SDC9_161593</name>
</gene>
<sequence length="125" mass="13413">MPAEQRGAAEHVVDPQPQRALHPQGQIVTDEPLGVAQHAAGDPERTDGGDRHHQVEDRGMLSGPGQQPRRHPHQGHRRTRGAGGEQHRGEHPGPALGDRPQQGGEQHSRPGFAGRAGRPGHDGRT</sequence>
<name>A0A645FIT2_9ZZZZ</name>
<evidence type="ECO:0000256" key="1">
    <source>
        <dbReference type="SAM" id="MobiDB-lite"/>
    </source>
</evidence>
<feature type="compositionally biased region" description="Basic residues" evidence="1">
    <location>
        <begin position="68"/>
        <end position="80"/>
    </location>
</feature>
<evidence type="ECO:0000313" key="2">
    <source>
        <dbReference type="EMBL" id="MPN14267.1"/>
    </source>
</evidence>
<dbReference type="EMBL" id="VSSQ01060872">
    <property type="protein sequence ID" value="MPN14267.1"/>
    <property type="molecule type" value="Genomic_DNA"/>
</dbReference>
<accession>A0A645FIT2</accession>
<protein>
    <submittedName>
        <fullName evidence="2">Uncharacterized protein</fullName>
    </submittedName>
</protein>